<evidence type="ECO:0000256" key="1">
    <source>
        <dbReference type="SAM" id="MobiDB-lite"/>
    </source>
</evidence>
<protein>
    <submittedName>
        <fullName evidence="2">Uncharacterized protein</fullName>
    </submittedName>
</protein>
<dbReference type="EMBL" id="VSSQ01139673">
    <property type="protein sequence ID" value="MPN62114.1"/>
    <property type="molecule type" value="Genomic_DNA"/>
</dbReference>
<sequence>MPEELQRASVSLLQRGCGGFKSFGFVPDQAVHAEILHQPPEKAFCPIQKGGVFQARQSRIARLLAFGVRQQPETRHERRSGEAPADPARNRQHFQTVTLCGLHLLLETAAGVTLLAL</sequence>
<organism evidence="2">
    <name type="scientific">bioreactor metagenome</name>
    <dbReference type="NCBI Taxonomy" id="1076179"/>
    <lineage>
        <taxon>unclassified sequences</taxon>
        <taxon>metagenomes</taxon>
        <taxon>ecological metagenomes</taxon>
    </lineage>
</organism>
<gene>
    <name evidence="2" type="ORF">SDC9_209861</name>
</gene>
<name>A0A645JP95_9ZZZZ</name>
<feature type="compositionally biased region" description="Basic and acidic residues" evidence="1">
    <location>
        <begin position="72"/>
        <end position="81"/>
    </location>
</feature>
<evidence type="ECO:0000313" key="2">
    <source>
        <dbReference type="EMBL" id="MPN62114.1"/>
    </source>
</evidence>
<accession>A0A645JP95</accession>
<proteinExistence type="predicted"/>
<dbReference type="AlphaFoldDB" id="A0A645JP95"/>
<comment type="caution">
    <text evidence="2">The sequence shown here is derived from an EMBL/GenBank/DDBJ whole genome shotgun (WGS) entry which is preliminary data.</text>
</comment>
<reference evidence="2" key="1">
    <citation type="submission" date="2019-08" db="EMBL/GenBank/DDBJ databases">
        <authorList>
            <person name="Kucharzyk K."/>
            <person name="Murdoch R.W."/>
            <person name="Higgins S."/>
            <person name="Loffler F."/>
        </authorList>
    </citation>
    <scope>NUCLEOTIDE SEQUENCE</scope>
</reference>
<feature type="region of interest" description="Disordered" evidence="1">
    <location>
        <begin position="70"/>
        <end position="90"/>
    </location>
</feature>